<keyword evidence="5" id="KW-0378">Hydrolase</keyword>
<evidence type="ECO:0000256" key="1">
    <source>
        <dbReference type="ARBA" id="ARBA00004496"/>
    </source>
</evidence>
<evidence type="ECO:0000313" key="6">
    <source>
        <dbReference type="Proteomes" id="UP000515847"/>
    </source>
</evidence>
<dbReference type="Proteomes" id="UP000515847">
    <property type="component" value="Chromosome"/>
</dbReference>
<keyword evidence="2" id="KW-0963">Cytoplasm</keyword>
<reference evidence="5 6" key="1">
    <citation type="journal article" date="2019" name="Front. Microbiol.">
        <title>Thermoanaerosceptrum fracticalcis gen. nov. sp. nov., a Novel Fumarate-Fermenting Microorganism From a Deep Fractured Carbonate Aquifer of the US Great Basin.</title>
        <authorList>
            <person name="Hamilton-Brehm S.D."/>
            <person name="Stewart L.E."/>
            <person name="Zavarin M."/>
            <person name="Caldwell M."/>
            <person name="Lawson P.A."/>
            <person name="Onstott T.C."/>
            <person name="Grzymski J."/>
            <person name="Neveux I."/>
            <person name="Lollar B.S."/>
            <person name="Russell C.E."/>
            <person name="Moser D.P."/>
        </authorList>
    </citation>
    <scope>NUCLEOTIDE SEQUENCE [LARGE SCALE GENOMIC DNA]</scope>
    <source>
        <strain evidence="5 6">DRI-13</strain>
    </source>
</reference>
<keyword evidence="6" id="KW-1185">Reference proteome</keyword>
<gene>
    <name evidence="5" type="ORF">BR63_07555</name>
</gene>
<dbReference type="PANTHER" id="PTHR46197">
    <property type="entry name" value="PROTEIN ABHD14B-LIKE"/>
    <property type="match status" value="1"/>
</dbReference>
<sequence>MQEKTLNLGDRKVFYREIEGAKTPVLFLHGKRFTSQDWLGQKVIDKLAALGHRVIALDLPGYGQSDELNGLSFADFFTELETKLNLDNFCLVGPSFGGKIALERAIKGDHKLSGLVVIAPAEVDNYLHVIHKVHIPVLIVWGEEDKVVPVEYASRLAAVLPQREVHIIRGRGHTCYFEEPELYADIVINFLHRNMQNK</sequence>
<dbReference type="GO" id="GO:0016787">
    <property type="term" value="F:hydrolase activity"/>
    <property type="evidence" value="ECO:0007669"/>
    <property type="project" value="UniProtKB-KW"/>
</dbReference>
<feature type="domain" description="AB hydrolase-1" evidence="4">
    <location>
        <begin position="24"/>
        <end position="120"/>
    </location>
</feature>
<dbReference type="InterPro" id="IPR000073">
    <property type="entry name" value="AB_hydrolase_1"/>
</dbReference>
<evidence type="ECO:0000256" key="2">
    <source>
        <dbReference type="ARBA" id="ARBA00022490"/>
    </source>
</evidence>
<dbReference type="SUPFAM" id="SSF53474">
    <property type="entry name" value="alpha/beta-Hydrolases"/>
    <property type="match status" value="1"/>
</dbReference>
<dbReference type="Pfam" id="PF00561">
    <property type="entry name" value="Abhydrolase_1"/>
    <property type="match status" value="2"/>
</dbReference>
<dbReference type="PANTHER" id="PTHR46197:SF3">
    <property type="entry name" value="AB HYDROLASE-1 DOMAIN-CONTAINING PROTEIN"/>
    <property type="match status" value="1"/>
</dbReference>
<comment type="similarity">
    <text evidence="3">Belongs to the AB hydrolase superfamily. ABHD14 family.</text>
</comment>
<feature type="domain" description="AB hydrolase-1" evidence="4">
    <location>
        <begin position="128"/>
        <end position="180"/>
    </location>
</feature>
<protein>
    <submittedName>
        <fullName evidence="5">Alpha/beta fold hydrolase</fullName>
    </submittedName>
</protein>
<dbReference type="RefSeq" id="WP_034422407.1">
    <property type="nucleotide sequence ID" value="NZ_CP045798.1"/>
</dbReference>
<dbReference type="KEGG" id="tfr:BR63_07555"/>
<proteinExistence type="inferred from homology"/>
<name>A0A7G6E278_THEFR</name>
<dbReference type="OrthoDB" id="9775557at2"/>
<dbReference type="InterPro" id="IPR029058">
    <property type="entry name" value="AB_hydrolase_fold"/>
</dbReference>
<dbReference type="AlphaFoldDB" id="A0A7G6E278"/>
<accession>A0A7G6E278</accession>
<dbReference type="EMBL" id="CP045798">
    <property type="protein sequence ID" value="QNB46182.1"/>
    <property type="molecule type" value="Genomic_DNA"/>
</dbReference>
<dbReference type="GO" id="GO:0005737">
    <property type="term" value="C:cytoplasm"/>
    <property type="evidence" value="ECO:0007669"/>
    <property type="project" value="UniProtKB-SubCell"/>
</dbReference>
<dbReference type="Gene3D" id="3.40.50.1820">
    <property type="entry name" value="alpha/beta hydrolase"/>
    <property type="match status" value="1"/>
</dbReference>
<evidence type="ECO:0000313" key="5">
    <source>
        <dbReference type="EMBL" id="QNB46182.1"/>
    </source>
</evidence>
<evidence type="ECO:0000259" key="4">
    <source>
        <dbReference type="Pfam" id="PF00561"/>
    </source>
</evidence>
<comment type="subcellular location">
    <subcellularLocation>
        <location evidence="1">Cytoplasm</location>
    </subcellularLocation>
</comment>
<organism evidence="5 6">
    <name type="scientific">Thermanaerosceptrum fracticalcis</name>
    <dbReference type="NCBI Taxonomy" id="1712410"/>
    <lineage>
        <taxon>Bacteria</taxon>
        <taxon>Bacillati</taxon>
        <taxon>Bacillota</taxon>
        <taxon>Clostridia</taxon>
        <taxon>Eubacteriales</taxon>
        <taxon>Peptococcaceae</taxon>
        <taxon>Thermanaerosceptrum</taxon>
    </lineage>
</organism>
<evidence type="ECO:0000256" key="3">
    <source>
        <dbReference type="ARBA" id="ARBA00037942"/>
    </source>
</evidence>